<dbReference type="GO" id="GO:0003676">
    <property type="term" value="F:nucleic acid binding"/>
    <property type="evidence" value="ECO:0007669"/>
    <property type="project" value="InterPro"/>
</dbReference>
<keyword evidence="2" id="KW-0255">Endonuclease</keyword>
<dbReference type="Pfam" id="PF01844">
    <property type="entry name" value="HNH"/>
    <property type="match status" value="1"/>
</dbReference>
<reference evidence="2 3" key="1">
    <citation type="submission" date="2014-11" db="EMBL/GenBank/DDBJ databases">
        <title>Genome sequence and analysis of novel Kurthia sp.</title>
        <authorList>
            <person name="Lawson J.N."/>
            <person name="Gonzalez J.E."/>
            <person name="Rinauldi L."/>
            <person name="Xuan Z."/>
            <person name="Firman A."/>
            <person name="Shaddox L."/>
            <person name="Trudeau A."/>
            <person name="Shah S."/>
            <person name="Reiman D."/>
        </authorList>
    </citation>
    <scope>NUCLEOTIDE SEQUENCE [LARGE SCALE GENOMIC DNA]</scope>
    <source>
        <strain evidence="2 3">3B1D</strain>
    </source>
</reference>
<dbReference type="InterPro" id="IPR003615">
    <property type="entry name" value="HNH_nuc"/>
</dbReference>
<dbReference type="OrthoDB" id="9793236at2"/>
<dbReference type="Proteomes" id="UP000288623">
    <property type="component" value="Unassembled WGS sequence"/>
</dbReference>
<sequence>MLEHTLEAKKLYKSAAWRKCRAAYIIQVHGLCERCKEPGKIVHHKIHIDSRNIHDPEITLNHANLEYLCQTCHNQEHHEKYSPVRQGVAFDEEGNLIEVGEIDGTR</sequence>
<evidence type="ECO:0000313" key="2">
    <source>
        <dbReference type="EMBL" id="RUS55083.1"/>
    </source>
</evidence>
<feature type="domain" description="HNH" evidence="1">
    <location>
        <begin position="32"/>
        <end position="79"/>
    </location>
</feature>
<dbReference type="AlphaFoldDB" id="A0A433RSE9"/>
<keyword evidence="2" id="KW-0378">Hydrolase</keyword>
<gene>
    <name evidence="2" type="ORF">QI30_08955</name>
</gene>
<dbReference type="RefSeq" id="WP_126990582.1">
    <property type="nucleotide sequence ID" value="NZ_JTFC01000031.1"/>
</dbReference>
<protein>
    <submittedName>
        <fullName evidence="2">HNH endonuclease</fullName>
    </submittedName>
</protein>
<dbReference type="InterPro" id="IPR002711">
    <property type="entry name" value="HNH"/>
</dbReference>
<keyword evidence="3" id="KW-1185">Reference proteome</keyword>
<dbReference type="EMBL" id="JTFC01000031">
    <property type="protein sequence ID" value="RUS55083.1"/>
    <property type="molecule type" value="Genomic_DNA"/>
</dbReference>
<evidence type="ECO:0000259" key="1">
    <source>
        <dbReference type="Pfam" id="PF01844"/>
    </source>
</evidence>
<keyword evidence="2" id="KW-0540">Nuclease</keyword>
<name>A0A433RSE9_9BACL</name>
<dbReference type="GO" id="GO:0008270">
    <property type="term" value="F:zinc ion binding"/>
    <property type="evidence" value="ECO:0007669"/>
    <property type="project" value="InterPro"/>
</dbReference>
<comment type="caution">
    <text evidence="2">The sequence shown here is derived from an EMBL/GenBank/DDBJ whole genome shotgun (WGS) entry which is preliminary data.</text>
</comment>
<dbReference type="GO" id="GO:0004519">
    <property type="term" value="F:endonuclease activity"/>
    <property type="evidence" value="ECO:0007669"/>
    <property type="project" value="UniProtKB-KW"/>
</dbReference>
<evidence type="ECO:0000313" key="3">
    <source>
        <dbReference type="Proteomes" id="UP000288623"/>
    </source>
</evidence>
<proteinExistence type="predicted"/>
<organism evidence="2 3">
    <name type="scientific">Candidatus Kurthia intestinigallinarum</name>
    <dbReference type="NCBI Taxonomy" id="1562256"/>
    <lineage>
        <taxon>Bacteria</taxon>
        <taxon>Bacillati</taxon>
        <taxon>Bacillota</taxon>
        <taxon>Bacilli</taxon>
        <taxon>Bacillales</taxon>
        <taxon>Caryophanaceae</taxon>
        <taxon>Kurthia</taxon>
    </lineage>
</organism>
<dbReference type="CDD" id="cd00085">
    <property type="entry name" value="HNHc"/>
    <property type="match status" value="1"/>
</dbReference>
<accession>A0A433RSE9</accession>